<evidence type="ECO:0000313" key="4">
    <source>
        <dbReference type="Proteomes" id="UP000188603"/>
    </source>
</evidence>
<keyword evidence="4" id="KW-1185">Reference proteome</keyword>
<dbReference type="OrthoDB" id="9776731at2"/>
<dbReference type="Gene3D" id="3.40.630.10">
    <property type="entry name" value="Zn peptidases"/>
    <property type="match status" value="1"/>
</dbReference>
<dbReference type="CDD" id="cd08018">
    <property type="entry name" value="M20_Acy1_amhX-like"/>
    <property type="match status" value="1"/>
</dbReference>
<evidence type="ECO:0000259" key="2">
    <source>
        <dbReference type="Pfam" id="PF07687"/>
    </source>
</evidence>
<dbReference type="GO" id="GO:0046872">
    <property type="term" value="F:metal ion binding"/>
    <property type="evidence" value="ECO:0007669"/>
    <property type="project" value="UniProtKB-KW"/>
</dbReference>
<dbReference type="InterPro" id="IPR036264">
    <property type="entry name" value="Bact_exopeptidase_dim_dom"/>
</dbReference>
<feature type="binding site" evidence="1">
    <location>
        <position position="345"/>
    </location>
    <ligand>
        <name>Mn(2+)</name>
        <dbReference type="ChEBI" id="CHEBI:29035"/>
        <label>2</label>
    </ligand>
</feature>
<organism evidence="3 4">
    <name type="scientific">Novibacillus thermophilus</name>
    <dbReference type="NCBI Taxonomy" id="1471761"/>
    <lineage>
        <taxon>Bacteria</taxon>
        <taxon>Bacillati</taxon>
        <taxon>Bacillota</taxon>
        <taxon>Bacilli</taxon>
        <taxon>Bacillales</taxon>
        <taxon>Thermoactinomycetaceae</taxon>
        <taxon>Novibacillus</taxon>
    </lineage>
</organism>
<gene>
    <name evidence="3" type="ORF">B0W44_09765</name>
</gene>
<dbReference type="InterPro" id="IPR002933">
    <property type="entry name" value="Peptidase_M20"/>
</dbReference>
<dbReference type="PIRSF" id="PIRSF005962">
    <property type="entry name" value="Pept_M20D_amidohydro"/>
    <property type="match status" value="1"/>
</dbReference>
<dbReference type="PANTHER" id="PTHR11014:SF122">
    <property type="entry name" value="AMIDOHYDROLASE AMHX"/>
    <property type="match status" value="1"/>
</dbReference>
<dbReference type="SUPFAM" id="SSF55031">
    <property type="entry name" value="Bacterial exopeptidase dimerisation domain"/>
    <property type="match status" value="1"/>
</dbReference>
<dbReference type="Gene3D" id="3.30.70.360">
    <property type="match status" value="1"/>
</dbReference>
<protein>
    <submittedName>
        <fullName evidence="3">Amidohydrolase</fullName>
    </submittedName>
</protein>
<feature type="domain" description="Peptidase M20 dimerisation" evidence="2">
    <location>
        <begin position="178"/>
        <end position="266"/>
    </location>
</feature>
<evidence type="ECO:0000256" key="1">
    <source>
        <dbReference type="PIRSR" id="PIRSR005962-1"/>
    </source>
</evidence>
<dbReference type="GO" id="GO:0016787">
    <property type="term" value="F:hydrolase activity"/>
    <property type="evidence" value="ECO:0007669"/>
    <property type="project" value="UniProtKB-KW"/>
</dbReference>
<accession>A0A1U9K7K4</accession>
<dbReference type="SUPFAM" id="SSF53187">
    <property type="entry name" value="Zn-dependent exopeptidases"/>
    <property type="match status" value="1"/>
</dbReference>
<dbReference type="EMBL" id="CP019699">
    <property type="protein sequence ID" value="AQS56014.1"/>
    <property type="molecule type" value="Genomic_DNA"/>
</dbReference>
<dbReference type="RefSeq" id="WP_077719873.1">
    <property type="nucleotide sequence ID" value="NZ_CP019699.1"/>
</dbReference>
<feature type="binding site" evidence="1">
    <location>
        <position position="150"/>
    </location>
    <ligand>
        <name>Mn(2+)</name>
        <dbReference type="ChEBI" id="CHEBI:29035"/>
        <label>2</label>
    </ligand>
</feature>
<keyword evidence="3" id="KW-0378">Hydrolase</keyword>
<feature type="binding site" evidence="1">
    <location>
        <position position="126"/>
    </location>
    <ligand>
        <name>Mn(2+)</name>
        <dbReference type="ChEBI" id="CHEBI:29035"/>
        <label>2</label>
    </ligand>
</feature>
<dbReference type="Proteomes" id="UP000188603">
    <property type="component" value="Chromosome"/>
</dbReference>
<dbReference type="AlphaFoldDB" id="A0A1U9K7K4"/>
<proteinExistence type="predicted"/>
<reference evidence="3 4" key="1">
    <citation type="journal article" date="2015" name="Int. J. Syst. Evol. Microbiol.">
        <title>Novibacillus thermophilus gen. nov., sp. nov., a Gram-staining-negative and moderately thermophilic member of the family Thermoactinomycetaceae.</title>
        <authorList>
            <person name="Yang G."/>
            <person name="Chen J."/>
            <person name="Zhou S."/>
        </authorList>
    </citation>
    <scope>NUCLEOTIDE SEQUENCE [LARGE SCALE GENOMIC DNA]</scope>
    <source>
        <strain evidence="3 4">SG-1</strain>
    </source>
</reference>
<dbReference type="InterPro" id="IPR011650">
    <property type="entry name" value="Peptidase_M20_dimer"/>
</dbReference>
<dbReference type="NCBIfam" id="TIGR01891">
    <property type="entry name" value="amidohydrolases"/>
    <property type="match status" value="1"/>
</dbReference>
<feature type="binding site" evidence="1">
    <location>
        <position position="92"/>
    </location>
    <ligand>
        <name>Mn(2+)</name>
        <dbReference type="ChEBI" id="CHEBI:29035"/>
        <label>2</label>
    </ligand>
</feature>
<dbReference type="Pfam" id="PF07687">
    <property type="entry name" value="M20_dimer"/>
    <property type="match status" value="1"/>
</dbReference>
<keyword evidence="1" id="KW-0464">Manganese</keyword>
<dbReference type="Pfam" id="PF01546">
    <property type="entry name" value="Peptidase_M20"/>
    <property type="match status" value="1"/>
</dbReference>
<feature type="binding site" evidence="1">
    <location>
        <position position="90"/>
    </location>
    <ligand>
        <name>Mn(2+)</name>
        <dbReference type="ChEBI" id="CHEBI:29035"/>
        <label>2</label>
    </ligand>
</feature>
<keyword evidence="1" id="KW-0479">Metal-binding</keyword>
<sequence>MDTTVDRLRPELMQIFEHLHRHPETSWKEFETTAYIKQHLEAHGCRTRTFCGIPGVVGEIGAGHPKVGIRADMDALWQEVDGEFRANHSCGHDAHMTMVLGTLMALSRRDALPQGTIRFIFQPAEEKGNGALKMLDFGVVDDLDYLYGVHVRPVQEVEDGKAAPAILHGAGYFVEGNITGEDAHGARPHLGINAIEVGASLVHKLAHIHVDPAVPHSVKVTKFIAGGESGNVIPGNASFSIDARAQKNDTMREIKAKVEKAVQATAQFYGADIRLTRAAELPAAEPHPQAIAYMAEAIKEVLGPEHCVRPLETTGGEDFHYYGVKRPQLKTTMLGLGCDLQPGLHHPRMTFNREAVLTGVKILTCAVLKTMGKNRDERRNAYA</sequence>
<dbReference type="InterPro" id="IPR037484">
    <property type="entry name" value="AmhX-like"/>
</dbReference>
<dbReference type="InterPro" id="IPR017439">
    <property type="entry name" value="Amidohydrolase"/>
</dbReference>
<dbReference type="STRING" id="1471761.B0W44_09765"/>
<evidence type="ECO:0000313" key="3">
    <source>
        <dbReference type="EMBL" id="AQS56014.1"/>
    </source>
</evidence>
<name>A0A1U9K7K4_9BACL</name>
<comment type="cofactor">
    <cofactor evidence="1">
        <name>Mn(2+)</name>
        <dbReference type="ChEBI" id="CHEBI:29035"/>
    </cofactor>
    <text evidence="1">The Mn(2+) ion enhances activity.</text>
</comment>
<dbReference type="KEGG" id="ntr:B0W44_09765"/>
<dbReference type="PANTHER" id="PTHR11014">
    <property type="entry name" value="PEPTIDASE M20 FAMILY MEMBER"/>
    <property type="match status" value="1"/>
</dbReference>